<name>M4T014_9TRYP</name>
<keyword evidence="3" id="KW-1003">Cell membrane</keyword>
<feature type="compositionally biased region" description="Basic and acidic residues" evidence="10">
    <location>
        <begin position="405"/>
        <end position="421"/>
    </location>
</feature>
<keyword evidence="5 11" id="KW-0732">Signal</keyword>
<reference evidence="13" key="1">
    <citation type="submission" date="2013-02" db="EMBL/GenBank/DDBJ databases">
        <authorList>
            <person name="Cross G.A.M."/>
            <person name="Kim H.-S."/>
            <person name="Wickstead B."/>
        </authorList>
    </citation>
    <scope>NUCLEOTIDE SEQUENCE</scope>
    <source>
        <strain evidence="13">Lister 427</strain>
    </source>
</reference>
<protein>
    <submittedName>
        <fullName evidence="13">Variant surface glycoprotein 1365</fullName>
    </submittedName>
</protein>
<feature type="coiled-coil region" evidence="9">
    <location>
        <begin position="332"/>
        <end position="369"/>
    </location>
</feature>
<evidence type="ECO:0000256" key="6">
    <source>
        <dbReference type="ARBA" id="ARBA00023136"/>
    </source>
</evidence>
<dbReference type="VEuPathDB" id="TriTrypDB:Tb10.v4.0135"/>
<evidence type="ECO:0000256" key="9">
    <source>
        <dbReference type="SAM" id="Coils"/>
    </source>
</evidence>
<feature type="chain" id="PRO_5004058233" evidence="11">
    <location>
        <begin position="21"/>
        <end position="421"/>
    </location>
</feature>
<dbReference type="Pfam" id="PF13206">
    <property type="entry name" value="VSG_B"/>
    <property type="match status" value="1"/>
</dbReference>
<sequence>MMLVLALPILLLTASDGTDAATGDYKNIQHLHNLCRLVALNQITTLPGGVSEISPAETEELEKINISLANPEWKTTFATSPQNKKQSRPKCTPPGNTPQCSQQYAKWEDLWVQVHATEDSKKEYLLPKSKLMSQEGRAAAVSVQALLVEAEDIRATFNSYRKAALAHQQGTPQQLIHEAIFGTAMPGDLTKTECAVALTSTRKTDCEGGPGKQALCGTLVCLCGQNNTQNEELCGTAASASGPSSWVDAQKAAIWAPILSVCNKYPTPSPTAEKIHQLIATTLAAAERQNTGGDHITLGESGNDGSCAAATGMGCIQLTDTGSTTASAPTGKLTWKEKLEKAADEIKIHENAAARRQAAIQRIQQLTKHAKHLITALKNSFPDAATQTISTQKPQTKQQSSEVAEECHKHDNKNATCPKDK</sequence>
<evidence type="ECO:0000259" key="12">
    <source>
        <dbReference type="Pfam" id="PF13206"/>
    </source>
</evidence>
<feature type="signal peptide" evidence="11">
    <location>
        <begin position="1"/>
        <end position="20"/>
    </location>
</feature>
<feature type="region of interest" description="Disordered" evidence="10">
    <location>
        <begin position="385"/>
        <end position="421"/>
    </location>
</feature>
<feature type="region of interest" description="Disordered" evidence="10">
    <location>
        <begin position="77"/>
        <end position="98"/>
    </location>
</feature>
<keyword evidence="7" id="KW-0325">Glycoprotein</keyword>
<comment type="function">
    <text evidence="1">VSG forms a coat on the surface of the parasite. The trypanosome evades the immune response of the host by expressing a series of antigenically distinct VSGs from an estimated 1000 VSG genes.</text>
</comment>
<accession>M4T014</accession>
<dbReference type="GO" id="GO:0005886">
    <property type="term" value="C:plasma membrane"/>
    <property type="evidence" value="ECO:0007669"/>
    <property type="project" value="UniProtKB-SubCell"/>
</dbReference>
<feature type="domain" description="Trypanosome variant surface glycoprotein B-type N-terminal" evidence="12">
    <location>
        <begin position="10"/>
        <end position="364"/>
    </location>
</feature>
<reference evidence="13" key="2">
    <citation type="journal article" date="2014" name="Mol. Biochem. Parasitol.">
        <title>Capturing the variant surface glycoprotein repertoire (the VSGnome) of Trypanosoma brucei Lister 427.</title>
        <authorList>
            <person name="Cross G.A."/>
            <person name="Kim H.S."/>
            <person name="Wickstead B."/>
        </authorList>
    </citation>
    <scope>NUCLEOTIDE SEQUENCE</scope>
    <source>
        <strain evidence="13">Lister 427</strain>
    </source>
</reference>
<dbReference type="EMBL" id="KC612866">
    <property type="protein sequence ID" value="AGH60297.1"/>
    <property type="molecule type" value="Genomic_DNA"/>
</dbReference>
<evidence type="ECO:0000256" key="5">
    <source>
        <dbReference type="ARBA" id="ARBA00022729"/>
    </source>
</evidence>
<proteinExistence type="predicted"/>
<keyword evidence="6" id="KW-0472">Membrane</keyword>
<evidence type="ECO:0000256" key="11">
    <source>
        <dbReference type="SAM" id="SignalP"/>
    </source>
</evidence>
<comment type="subcellular location">
    <subcellularLocation>
        <location evidence="2">Cell membrane</location>
        <topology evidence="2">Lipid-anchor</topology>
        <topology evidence="2">GPI-anchor</topology>
    </subcellularLocation>
</comment>
<dbReference type="AlphaFoldDB" id="M4T014"/>
<evidence type="ECO:0000313" key="13">
    <source>
        <dbReference type="EMBL" id="AGH60297.1"/>
    </source>
</evidence>
<evidence type="ECO:0000256" key="7">
    <source>
        <dbReference type="ARBA" id="ARBA00023180"/>
    </source>
</evidence>
<evidence type="ECO:0000256" key="3">
    <source>
        <dbReference type="ARBA" id="ARBA00022475"/>
    </source>
</evidence>
<evidence type="ECO:0000256" key="10">
    <source>
        <dbReference type="SAM" id="MobiDB-lite"/>
    </source>
</evidence>
<organism evidence="13">
    <name type="scientific">Trypanosoma brucei</name>
    <dbReference type="NCBI Taxonomy" id="5691"/>
    <lineage>
        <taxon>Eukaryota</taxon>
        <taxon>Discoba</taxon>
        <taxon>Euglenozoa</taxon>
        <taxon>Kinetoplastea</taxon>
        <taxon>Metakinetoplastina</taxon>
        <taxon>Trypanosomatida</taxon>
        <taxon>Trypanosomatidae</taxon>
        <taxon>Trypanosoma</taxon>
    </lineage>
</organism>
<keyword evidence="4" id="KW-0336">GPI-anchor</keyword>
<dbReference type="InterPro" id="IPR025932">
    <property type="entry name" value="Trypano_VSG_B_N_dom"/>
</dbReference>
<evidence type="ECO:0000256" key="8">
    <source>
        <dbReference type="ARBA" id="ARBA00023288"/>
    </source>
</evidence>
<dbReference type="GO" id="GO:0098552">
    <property type="term" value="C:side of membrane"/>
    <property type="evidence" value="ECO:0007669"/>
    <property type="project" value="UniProtKB-KW"/>
</dbReference>
<evidence type="ECO:0000256" key="4">
    <source>
        <dbReference type="ARBA" id="ARBA00022622"/>
    </source>
</evidence>
<keyword evidence="8" id="KW-0449">Lipoprotein</keyword>
<feature type="compositionally biased region" description="Low complexity" evidence="10">
    <location>
        <begin position="386"/>
        <end position="401"/>
    </location>
</feature>
<keyword evidence="9" id="KW-0175">Coiled coil</keyword>
<dbReference type="VEuPathDB" id="TriTrypDB:Tb427_000050400"/>
<evidence type="ECO:0000256" key="1">
    <source>
        <dbReference type="ARBA" id="ARBA00002523"/>
    </source>
</evidence>
<evidence type="ECO:0000256" key="2">
    <source>
        <dbReference type="ARBA" id="ARBA00004609"/>
    </source>
</evidence>